<organism evidence="2 3">
    <name type="scientific">Septoria linicola</name>
    <dbReference type="NCBI Taxonomy" id="215465"/>
    <lineage>
        <taxon>Eukaryota</taxon>
        <taxon>Fungi</taxon>
        <taxon>Dikarya</taxon>
        <taxon>Ascomycota</taxon>
        <taxon>Pezizomycotina</taxon>
        <taxon>Dothideomycetes</taxon>
        <taxon>Dothideomycetidae</taxon>
        <taxon>Mycosphaerellales</taxon>
        <taxon>Mycosphaerellaceae</taxon>
        <taxon>Septoria</taxon>
    </lineage>
</organism>
<dbReference type="Proteomes" id="UP001056384">
    <property type="component" value="Chromosome 9"/>
</dbReference>
<feature type="region of interest" description="Disordered" evidence="1">
    <location>
        <begin position="269"/>
        <end position="397"/>
    </location>
</feature>
<sequence length="511" mass="57344">MTPHDEWTEDKLKFLLLLCTYWNLSGDKRLLGKIWKLIFPETKLKHGALWAQFNQRFKKNGSNLWHNVDRPNKDQQHEYTPEELAEFRRILKAIPKALHTSLADNLKLLKRENPPHYVHPESWPEQNAAKLRRVKGTSGKDAANHKHAESSDDHQAVQTSNMTSDGERNSREETSEERLDDSPMRQQSEIDGQNAENERTLAEDRGRPRWRSEKESSTSMIDQSTSKNLQLTSSPVITGNNNRASSGPTLTSILTAFGVGHRMDEYVLRDHPGTEGRNDDRVVRPGIRLEAEDVTDAHQDRVPTSERVDSNREPTSGGSSGGLASKFDLINVSGTNEEDDTSNTPSRRSARVAARLNTKSSSSHGVEPVSGNHSKRRAAQSRHRQANQKRQRIGDQSAEDALQAVTVTGEIEEEEEVQLALHASIIMEHDAQRARRFEHVRAVLGAASRDRLLSQEHHIEDAEAMNALQVLHDEGILELRGADSSSATVHRVVASTPMHRHLTLEDGGTMN</sequence>
<proteinExistence type="predicted"/>
<evidence type="ECO:0000313" key="3">
    <source>
        <dbReference type="Proteomes" id="UP001056384"/>
    </source>
</evidence>
<feature type="compositionally biased region" description="Basic and acidic residues" evidence="1">
    <location>
        <begin position="142"/>
        <end position="155"/>
    </location>
</feature>
<evidence type="ECO:0000256" key="1">
    <source>
        <dbReference type="SAM" id="MobiDB-lite"/>
    </source>
</evidence>
<reference evidence="2" key="1">
    <citation type="submission" date="2022-06" db="EMBL/GenBank/DDBJ databases">
        <title>Complete genome sequences of two strains of the flax pathogen Septoria linicola.</title>
        <authorList>
            <person name="Lapalu N."/>
            <person name="Simon A."/>
            <person name="Demenou B."/>
            <person name="Paumier D."/>
            <person name="Guillot M.-P."/>
            <person name="Gout L."/>
            <person name="Valade R."/>
        </authorList>
    </citation>
    <scope>NUCLEOTIDE SEQUENCE</scope>
    <source>
        <strain evidence="2">SE15195</strain>
    </source>
</reference>
<feature type="compositionally biased region" description="Polar residues" evidence="1">
    <location>
        <begin position="217"/>
        <end position="246"/>
    </location>
</feature>
<feature type="compositionally biased region" description="Basic and acidic residues" evidence="1">
    <location>
        <begin position="269"/>
        <end position="312"/>
    </location>
</feature>
<feature type="compositionally biased region" description="Basic and acidic residues" evidence="1">
    <location>
        <begin position="196"/>
        <end position="216"/>
    </location>
</feature>
<dbReference type="EMBL" id="CP099426">
    <property type="protein sequence ID" value="USW57170.1"/>
    <property type="molecule type" value="Genomic_DNA"/>
</dbReference>
<feature type="compositionally biased region" description="Basic and acidic residues" evidence="1">
    <location>
        <begin position="165"/>
        <end position="183"/>
    </location>
</feature>
<name>A0A9Q9AXY3_9PEZI</name>
<accession>A0A9Q9AXY3</accession>
<protein>
    <submittedName>
        <fullName evidence="2">Uncharacterized protein</fullName>
    </submittedName>
</protein>
<feature type="region of interest" description="Disordered" evidence="1">
    <location>
        <begin position="116"/>
        <end position="246"/>
    </location>
</feature>
<feature type="compositionally biased region" description="Polar residues" evidence="1">
    <location>
        <begin position="184"/>
        <end position="195"/>
    </location>
</feature>
<keyword evidence="3" id="KW-1185">Reference proteome</keyword>
<dbReference type="AlphaFoldDB" id="A0A9Q9AXY3"/>
<gene>
    <name evidence="2" type="ORF">Slin15195_G104890</name>
</gene>
<feature type="compositionally biased region" description="Basic residues" evidence="1">
    <location>
        <begin position="373"/>
        <end position="391"/>
    </location>
</feature>
<evidence type="ECO:0000313" key="2">
    <source>
        <dbReference type="EMBL" id="USW57170.1"/>
    </source>
</evidence>